<feature type="transmembrane region" description="Helical" evidence="2">
    <location>
        <begin position="62"/>
        <end position="82"/>
    </location>
</feature>
<evidence type="ECO:0000313" key="4">
    <source>
        <dbReference type="EMBL" id="SDI40354.1"/>
    </source>
</evidence>
<organism evidence="4 5">
    <name type="scientific">Alteribacillus bidgolensis</name>
    <dbReference type="NCBI Taxonomy" id="930129"/>
    <lineage>
        <taxon>Bacteria</taxon>
        <taxon>Bacillati</taxon>
        <taxon>Bacillota</taxon>
        <taxon>Bacilli</taxon>
        <taxon>Bacillales</taxon>
        <taxon>Bacillaceae</taxon>
        <taxon>Alteribacillus</taxon>
    </lineage>
</organism>
<feature type="region of interest" description="Disordered" evidence="1">
    <location>
        <begin position="554"/>
        <end position="593"/>
    </location>
</feature>
<dbReference type="InterPro" id="IPR002931">
    <property type="entry name" value="Transglutaminase-like"/>
</dbReference>
<dbReference type="Pfam" id="PF01841">
    <property type="entry name" value="Transglut_core"/>
    <property type="match status" value="1"/>
</dbReference>
<feature type="domain" description="Transglutaminase-like" evidence="3">
    <location>
        <begin position="468"/>
        <end position="542"/>
    </location>
</feature>
<reference evidence="4 5" key="1">
    <citation type="submission" date="2016-10" db="EMBL/GenBank/DDBJ databases">
        <authorList>
            <person name="de Groot N.N."/>
        </authorList>
    </citation>
    <scope>NUCLEOTIDE SEQUENCE [LARGE SCALE GENOMIC DNA]</scope>
    <source>
        <strain evidence="5">P4B,CCM 7963,CECT 7998,DSM 25260,IBRC-M 10614,KCTC 13821</strain>
    </source>
</reference>
<dbReference type="InterPro" id="IPR038765">
    <property type="entry name" value="Papain-like_cys_pep_sf"/>
</dbReference>
<feature type="transmembrane region" description="Helical" evidence="2">
    <location>
        <begin position="196"/>
        <end position="218"/>
    </location>
</feature>
<gene>
    <name evidence="4" type="ORF">SAMN05216352_107132</name>
</gene>
<dbReference type="STRING" id="930129.SAMN05216352_107132"/>
<keyword evidence="5" id="KW-1185">Reference proteome</keyword>
<keyword evidence="2" id="KW-0812">Transmembrane</keyword>
<evidence type="ECO:0000259" key="3">
    <source>
        <dbReference type="SMART" id="SM00460"/>
    </source>
</evidence>
<feature type="transmembrane region" description="Helical" evidence="2">
    <location>
        <begin position="140"/>
        <end position="159"/>
    </location>
</feature>
<feature type="transmembrane region" description="Helical" evidence="2">
    <location>
        <begin position="597"/>
        <end position="618"/>
    </location>
</feature>
<dbReference type="PANTHER" id="PTHR42736:SF1">
    <property type="entry name" value="PROTEIN-GLUTAMINE GAMMA-GLUTAMYLTRANSFERASE"/>
    <property type="match status" value="1"/>
</dbReference>
<dbReference type="Gene3D" id="3.10.620.30">
    <property type="match status" value="1"/>
</dbReference>
<dbReference type="Pfam" id="PF11992">
    <property type="entry name" value="TgpA_N"/>
    <property type="match status" value="1"/>
</dbReference>
<dbReference type="RefSeq" id="WP_091585581.1">
    <property type="nucleotide sequence ID" value="NZ_FNDU01000007.1"/>
</dbReference>
<feature type="transmembrane region" description="Helical" evidence="2">
    <location>
        <begin position="35"/>
        <end position="55"/>
    </location>
</feature>
<dbReference type="AlphaFoldDB" id="A0A1G8KA93"/>
<keyword evidence="2" id="KW-1133">Transmembrane helix</keyword>
<keyword evidence="2" id="KW-0472">Membrane</keyword>
<evidence type="ECO:0000256" key="2">
    <source>
        <dbReference type="SAM" id="Phobius"/>
    </source>
</evidence>
<dbReference type="OrthoDB" id="9804872at2"/>
<feature type="transmembrane region" description="Helical" evidence="2">
    <location>
        <begin position="165"/>
        <end position="184"/>
    </location>
</feature>
<proteinExistence type="predicted"/>
<evidence type="ECO:0000313" key="5">
    <source>
        <dbReference type="Proteomes" id="UP000199017"/>
    </source>
</evidence>
<feature type="transmembrane region" description="Helical" evidence="2">
    <location>
        <begin position="112"/>
        <end position="133"/>
    </location>
</feature>
<feature type="compositionally biased region" description="Acidic residues" evidence="1">
    <location>
        <begin position="556"/>
        <end position="588"/>
    </location>
</feature>
<dbReference type="InterPro" id="IPR052901">
    <property type="entry name" value="Bact_TGase-like"/>
</dbReference>
<dbReference type="SMART" id="SM00460">
    <property type="entry name" value="TGc"/>
    <property type="match status" value="1"/>
</dbReference>
<dbReference type="SUPFAM" id="SSF54001">
    <property type="entry name" value="Cysteine proteinases"/>
    <property type="match status" value="1"/>
</dbReference>
<dbReference type="PANTHER" id="PTHR42736">
    <property type="entry name" value="PROTEIN-GLUTAMINE GAMMA-GLUTAMYLTRANSFERASE"/>
    <property type="match status" value="1"/>
</dbReference>
<sequence length="713" mass="82365">MESSKRTPRLFLLYMLGYLLLMEWLIPLPEVTKTAFVPVFMAVAAFFFLIMFLGFPWWGTLLLIFAGILFGLHTIFFDSAFLGRGWWNTLITDIGHNVGFMFGGQWHGLSDLFRSLLFLVLLAIMSYLIYFWVVHARRILFFFVFTVIYIGVMDTFLPYDGSRAVIRIFIIGFVLMALLQWDRLAAFFPGAKRRSLWLRWFFLSMVVLVIAAGVGMAAPKADPQWPDPVPFLESKTVLDGENELGNNNARRIGYGDNDERLGGGFEMDESVIFTAKGERSGYWRGESKNEYTGHGWNSDTPEDSADRSTFFEDTVQTEAQTVEVEMADNRAFDFAFYPGAFHSLDIPGENNVQTQVDRYSGKANILVNEESYETDAYILTYEDPEFPIDKMQNGSSEDPEEITEYYLSLPEDLPSSIHELAEQLTEDEDNRYDKVRAVEDYLHGPEFVYDTSNIAVPEEGQDYVEQFLFKTQRGYCDNFSTSMAVMLRTLDIPTRWVKGFTEGEELNSGNEETLYEVTNANAHSWVEVYFPDVGWVPFEPTRGFTFEFDYTRENTEADNDQEEEKEEEEEQEEEEETEENNEEEEEDVSSAGSSMPVWPFLAGGVFVVSMVFIFRFYLMKRILLYRFKNARDTSAFTNAFHSLLWLLGYAGFKKEDSETLREYACRIDKLFETNDMSYLTYEYEKIHYGMQSQAVKTSSSLSAWENMVNRIKA</sequence>
<evidence type="ECO:0000256" key="1">
    <source>
        <dbReference type="SAM" id="MobiDB-lite"/>
    </source>
</evidence>
<protein>
    <submittedName>
        <fullName evidence="4">Transglutaminase-like superfamily protein</fullName>
    </submittedName>
</protein>
<feature type="transmembrane region" description="Helical" evidence="2">
    <location>
        <begin position="12"/>
        <end position="29"/>
    </location>
</feature>
<dbReference type="InterPro" id="IPR021878">
    <property type="entry name" value="TgpA_N"/>
</dbReference>
<dbReference type="Proteomes" id="UP000199017">
    <property type="component" value="Unassembled WGS sequence"/>
</dbReference>
<name>A0A1G8KA93_9BACI</name>
<dbReference type="EMBL" id="FNDU01000007">
    <property type="protein sequence ID" value="SDI40354.1"/>
    <property type="molecule type" value="Genomic_DNA"/>
</dbReference>
<accession>A0A1G8KA93</accession>